<feature type="transmembrane region" description="Helical" evidence="6">
    <location>
        <begin position="55"/>
        <end position="76"/>
    </location>
</feature>
<keyword evidence="3 6" id="KW-0812">Transmembrane</keyword>
<evidence type="ECO:0000259" key="7">
    <source>
        <dbReference type="Pfam" id="PF05425"/>
    </source>
</evidence>
<feature type="transmembrane region" description="Helical" evidence="6">
    <location>
        <begin position="280"/>
        <end position="305"/>
    </location>
</feature>
<evidence type="ECO:0000313" key="8">
    <source>
        <dbReference type="EMBL" id="MBB5397992.1"/>
    </source>
</evidence>
<protein>
    <submittedName>
        <fullName evidence="8">Putative copper resistance protein D</fullName>
    </submittedName>
</protein>
<evidence type="ECO:0000256" key="2">
    <source>
        <dbReference type="ARBA" id="ARBA00022475"/>
    </source>
</evidence>
<evidence type="ECO:0000313" key="9">
    <source>
        <dbReference type="Proteomes" id="UP000592820"/>
    </source>
</evidence>
<comment type="caution">
    <text evidence="8">The sequence shown here is derived from an EMBL/GenBank/DDBJ whole genome shotgun (WGS) entry which is preliminary data.</text>
</comment>
<feature type="transmembrane region" description="Helical" evidence="6">
    <location>
        <begin position="159"/>
        <end position="180"/>
    </location>
</feature>
<comment type="subcellular location">
    <subcellularLocation>
        <location evidence="1">Cell membrane</location>
        <topology evidence="1">Multi-pass membrane protein</topology>
    </subcellularLocation>
</comment>
<organism evidence="8 9">
    <name type="scientific">Paraburkholderia youngii</name>
    <dbReference type="NCBI Taxonomy" id="2782701"/>
    <lineage>
        <taxon>Bacteria</taxon>
        <taxon>Pseudomonadati</taxon>
        <taxon>Pseudomonadota</taxon>
        <taxon>Betaproteobacteria</taxon>
        <taxon>Burkholderiales</taxon>
        <taxon>Burkholderiaceae</taxon>
        <taxon>Paraburkholderia</taxon>
    </lineage>
</organism>
<feature type="transmembrane region" description="Helical" evidence="6">
    <location>
        <begin position="96"/>
        <end position="115"/>
    </location>
</feature>
<feature type="transmembrane region" description="Helical" evidence="6">
    <location>
        <begin position="201"/>
        <end position="219"/>
    </location>
</feature>
<reference evidence="8 9" key="1">
    <citation type="submission" date="2020-08" db="EMBL/GenBank/DDBJ databases">
        <title>Genomic Encyclopedia of Type Strains, Phase IV (KMG-V): Genome sequencing to study the core and pangenomes of soil and plant-associated prokaryotes.</title>
        <authorList>
            <person name="Whitman W."/>
        </authorList>
    </citation>
    <scope>NUCLEOTIDE SEQUENCE [LARGE SCALE GENOMIC DNA]</scope>
    <source>
        <strain evidence="8 9">JPY162</strain>
    </source>
</reference>
<dbReference type="GO" id="GO:0006825">
    <property type="term" value="P:copper ion transport"/>
    <property type="evidence" value="ECO:0007669"/>
    <property type="project" value="InterPro"/>
</dbReference>
<accession>A0A7W8L063</accession>
<dbReference type="EMBL" id="JACHDE010000001">
    <property type="protein sequence ID" value="MBB5397992.1"/>
    <property type="molecule type" value="Genomic_DNA"/>
</dbReference>
<keyword evidence="2" id="KW-1003">Cell membrane</keyword>
<dbReference type="Pfam" id="PF05425">
    <property type="entry name" value="CopD"/>
    <property type="match status" value="1"/>
</dbReference>
<feature type="transmembrane region" description="Helical" evidence="6">
    <location>
        <begin position="12"/>
        <end position="34"/>
    </location>
</feature>
<feature type="transmembrane region" description="Helical" evidence="6">
    <location>
        <begin position="122"/>
        <end position="139"/>
    </location>
</feature>
<sequence length="313" mass="33375">MNDGFLGISRLAFVALQNIGFAVLVGALLSDSWLSRSTSRWQSSVSGRLLVTVRIASFATLMSSAFAFWIHCALMSESTLGEAGPAIRSMLVETDFGHAWLAGAGLMLVVVILSFAQRRRPIHFKPAIWLAIAGVALARSHGGHPVNAGVFSLPVWVDWVHLLAISVWVGLVLVTTYIVVPRISIAPTAERAKAAMFVQSLSDAATFALAILVITGAYSGWRGVNALEHLWASTYGQVLLVKLGLVVIAAVLGGHNRFFEMPGLLSSLKDTRTEFTPKPLERFAVVLHVESVVLAGVLVAAAVLVSSPLPGTT</sequence>
<keyword evidence="4 6" id="KW-1133">Transmembrane helix</keyword>
<evidence type="ECO:0000256" key="4">
    <source>
        <dbReference type="ARBA" id="ARBA00022989"/>
    </source>
</evidence>
<dbReference type="GO" id="GO:0005886">
    <property type="term" value="C:plasma membrane"/>
    <property type="evidence" value="ECO:0007669"/>
    <property type="project" value="UniProtKB-SubCell"/>
</dbReference>
<proteinExistence type="predicted"/>
<dbReference type="PANTHER" id="PTHR34820:SF4">
    <property type="entry name" value="INNER MEMBRANE PROTEIN YEBZ"/>
    <property type="match status" value="1"/>
</dbReference>
<evidence type="ECO:0000256" key="5">
    <source>
        <dbReference type="ARBA" id="ARBA00023136"/>
    </source>
</evidence>
<dbReference type="InterPro" id="IPR008457">
    <property type="entry name" value="Cu-R_CopD_dom"/>
</dbReference>
<keyword evidence="5 6" id="KW-0472">Membrane</keyword>
<dbReference type="AlphaFoldDB" id="A0A7W8L063"/>
<feature type="domain" description="Copper resistance protein D" evidence="7">
    <location>
        <begin position="196"/>
        <end position="304"/>
    </location>
</feature>
<evidence type="ECO:0000256" key="6">
    <source>
        <dbReference type="SAM" id="Phobius"/>
    </source>
</evidence>
<dbReference type="PANTHER" id="PTHR34820">
    <property type="entry name" value="INNER MEMBRANE PROTEIN YEBZ"/>
    <property type="match status" value="1"/>
</dbReference>
<dbReference type="Proteomes" id="UP000592820">
    <property type="component" value="Unassembled WGS sequence"/>
</dbReference>
<evidence type="ECO:0000256" key="1">
    <source>
        <dbReference type="ARBA" id="ARBA00004651"/>
    </source>
</evidence>
<feature type="transmembrane region" description="Helical" evidence="6">
    <location>
        <begin position="239"/>
        <end position="259"/>
    </location>
</feature>
<name>A0A7W8L063_9BURK</name>
<dbReference type="InterPro" id="IPR032694">
    <property type="entry name" value="CopC/D"/>
</dbReference>
<dbReference type="RefSeq" id="WP_184224936.1">
    <property type="nucleotide sequence ID" value="NZ_JACHDE010000001.1"/>
</dbReference>
<evidence type="ECO:0000256" key="3">
    <source>
        <dbReference type="ARBA" id="ARBA00022692"/>
    </source>
</evidence>
<gene>
    <name evidence="8" type="ORF">HDG41_000028</name>
</gene>